<dbReference type="Proteomes" id="UP000319976">
    <property type="component" value="Chromosome"/>
</dbReference>
<reference evidence="1 2" key="1">
    <citation type="submission" date="2019-02" db="EMBL/GenBank/DDBJ databases">
        <title>Deep-cultivation of Planctomycetes and their phenomic and genomic characterization uncovers novel biology.</title>
        <authorList>
            <person name="Wiegand S."/>
            <person name="Jogler M."/>
            <person name="Boedeker C."/>
            <person name="Pinto D."/>
            <person name="Vollmers J."/>
            <person name="Rivas-Marin E."/>
            <person name="Kohn T."/>
            <person name="Peeters S.H."/>
            <person name="Heuer A."/>
            <person name="Rast P."/>
            <person name="Oberbeckmann S."/>
            <person name="Bunk B."/>
            <person name="Jeske O."/>
            <person name="Meyerdierks A."/>
            <person name="Storesund J.E."/>
            <person name="Kallscheuer N."/>
            <person name="Luecker S."/>
            <person name="Lage O.M."/>
            <person name="Pohl T."/>
            <person name="Merkel B.J."/>
            <person name="Hornburger P."/>
            <person name="Mueller R.-W."/>
            <person name="Bruemmer F."/>
            <person name="Labrenz M."/>
            <person name="Spormann A.M."/>
            <person name="Op den Camp H."/>
            <person name="Overmann J."/>
            <person name="Amann R."/>
            <person name="Jetten M.S.M."/>
            <person name="Mascher T."/>
            <person name="Medema M.H."/>
            <person name="Devos D.P."/>
            <person name="Kaster A.-K."/>
            <person name="Ovreas L."/>
            <person name="Rohde M."/>
            <person name="Galperin M.Y."/>
            <person name="Jogler C."/>
        </authorList>
    </citation>
    <scope>NUCLEOTIDE SEQUENCE [LARGE SCALE GENOMIC DNA]</scope>
    <source>
        <strain evidence="1 2">V22</strain>
    </source>
</reference>
<keyword evidence="2" id="KW-1185">Reference proteome</keyword>
<sequence length="74" mass="8265">MISESDFTADDVVDAARRLPTFERIRVATRILQELTDEDSIEVTYAAQETAMSAGWDDPAMDVYDDYDAAKAKS</sequence>
<proteinExistence type="predicted"/>
<protein>
    <recommendedName>
        <fullName evidence="3">Addiction module component</fullName>
    </recommendedName>
</protein>
<evidence type="ECO:0000313" key="1">
    <source>
        <dbReference type="EMBL" id="QDT65559.1"/>
    </source>
</evidence>
<dbReference type="RefSeq" id="WP_145263679.1">
    <property type="nucleotide sequence ID" value="NZ_CP036316.1"/>
</dbReference>
<evidence type="ECO:0000313" key="2">
    <source>
        <dbReference type="Proteomes" id="UP000319976"/>
    </source>
</evidence>
<organism evidence="1 2">
    <name type="scientific">Calycomorphotria hydatis</name>
    <dbReference type="NCBI Taxonomy" id="2528027"/>
    <lineage>
        <taxon>Bacteria</taxon>
        <taxon>Pseudomonadati</taxon>
        <taxon>Planctomycetota</taxon>
        <taxon>Planctomycetia</taxon>
        <taxon>Planctomycetales</taxon>
        <taxon>Planctomycetaceae</taxon>
        <taxon>Calycomorphotria</taxon>
    </lineage>
</organism>
<dbReference type="AlphaFoldDB" id="A0A517TB14"/>
<dbReference type="EMBL" id="CP036316">
    <property type="protein sequence ID" value="QDT65559.1"/>
    <property type="molecule type" value="Genomic_DNA"/>
</dbReference>
<accession>A0A517TB14</accession>
<gene>
    <name evidence="1" type="ORF">V22_28140</name>
</gene>
<name>A0A517TB14_9PLAN</name>
<evidence type="ECO:0008006" key="3">
    <source>
        <dbReference type="Google" id="ProtNLM"/>
    </source>
</evidence>
<dbReference type="KEGG" id="chya:V22_28140"/>